<dbReference type="InterPro" id="IPR003675">
    <property type="entry name" value="Rce1/LyrA-like_dom"/>
</dbReference>
<dbReference type="eggNOG" id="COG1266">
    <property type="taxonomic scope" value="Bacteria"/>
</dbReference>
<keyword evidence="3" id="KW-0645">Protease</keyword>
<dbReference type="EMBL" id="CP001581">
    <property type="protein sequence ID" value="ACO83882.1"/>
    <property type="molecule type" value="Genomic_DNA"/>
</dbReference>
<accession>C1FRW7</accession>
<dbReference type="InterPro" id="IPR052710">
    <property type="entry name" value="CAAX_protease"/>
</dbReference>
<keyword evidence="1" id="KW-0812">Transmembrane</keyword>
<name>C1FRW7_CLOBJ</name>
<reference evidence="3 4" key="1">
    <citation type="submission" date="2008-10" db="EMBL/GenBank/DDBJ databases">
        <title>Genome sequence of Clostridium botulinum A2 Kyoto.</title>
        <authorList>
            <person name="Shrivastava S."/>
            <person name="Brinkac L.M."/>
            <person name="Brown J.L."/>
            <person name="Bruce D."/>
            <person name="Detter C.C."/>
            <person name="Johnson E.A."/>
            <person name="Munk C.A."/>
            <person name="Smith L.A."/>
            <person name="Smith T.J."/>
            <person name="Sutton G."/>
            <person name="Brettin T.S."/>
        </authorList>
    </citation>
    <scope>NUCLEOTIDE SEQUENCE [LARGE SCALE GENOMIC DNA]</scope>
    <source>
        <strain evidence="4">Kyoto / Type A2</strain>
    </source>
</reference>
<sequence length="104" mass="11796">MFHSSIGMFIGKIPVSESLEEAFEDILKNPYIMFISFIIVAPIFEEILMRGIILEGFLNNYKPATAIIISSIMFGAMHLNIFQFFNATIIGLFLGVIYIIKQDL</sequence>
<dbReference type="PANTHER" id="PTHR36435">
    <property type="entry name" value="SLR1288 PROTEIN"/>
    <property type="match status" value="1"/>
</dbReference>
<keyword evidence="1" id="KW-1133">Transmembrane helix</keyword>
<gene>
    <name evidence="3" type="ordered locus">CLM_2619</name>
</gene>
<feature type="transmembrane region" description="Helical" evidence="1">
    <location>
        <begin position="31"/>
        <end position="49"/>
    </location>
</feature>
<dbReference type="Pfam" id="PF02517">
    <property type="entry name" value="Rce1-like"/>
    <property type="match status" value="1"/>
</dbReference>
<evidence type="ECO:0000256" key="1">
    <source>
        <dbReference type="SAM" id="Phobius"/>
    </source>
</evidence>
<feature type="domain" description="CAAX prenyl protease 2/Lysostaphin resistance protein A-like" evidence="2">
    <location>
        <begin position="29"/>
        <end position="102"/>
    </location>
</feature>
<dbReference type="KEGG" id="cby:CLM_2619"/>
<dbReference type="GO" id="GO:0080120">
    <property type="term" value="P:CAAX-box protein maturation"/>
    <property type="evidence" value="ECO:0007669"/>
    <property type="project" value="UniProtKB-ARBA"/>
</dbReference>
<feature type="transmembrane region" description="Helical" evidence="1">
    <location>
        <begin position="84"/>
        <end position="100"/>
    </location>
</feature>
<dbReference type="PANTHER" id="PTHR36435:SF1">
    <property type="entry name" value="CAAX AMINO TERMINAL PROTEASE FAMILY PROTEIN"/>
    <property type="match status" value="1"/>
</dbReference>
<dbReference type="HOGENOM" id="CLU_2245193_0_0_9"/>
<organism evidence="3 4">
    <name type="scientific">Clostridium botulinum (strain Kyoto / Type A2)</name>
    <dbReference type="NCBI Taxonomy" id="536232"/>
    <lineage>
        <taxon>Bacteria</taxon>
        <taxon>Bacillati</taxon>
        <taxon>Bacillota</taxon>
        <taxon>Clostridia</taxon>
        <taxon>Eubacteriales</taxon>
        <taxon>Clostridiaceae</taxon>
        <taxon>Clostridium</taxon>
    </lineage>
</organism>
<keyword evidence="3" id="KW-0378">Hydrolase</keyword>
<proteinExistence type="predicted"/>
<evidence type="ECO:0000259" key="2">
    <source>
        <dbReference type="Pfam" id="PF02517"/>
    </source>
</evidence>
<dbReference type="RefSeq" id="WP_012703928.1">
    <property type="nucleotide sequence ID" value="NC_012563.1"/>
</dbReference>
<evidence type="ECO:0000313" key="4">
    <source>
        <dbReference type="Proteomes" id="UP000001374"/>
    </source>
</evidence>
<dbReference type="Proteomes" id="UP000001374">
    <property type="component" value="Chromosome"/>
</dbReference>
<dbReference type="AlphaFoldDB" id="C1FRW7"/>
<dbReference type="GO" id="GO:0004175">
    <property type="term" value="F:endopeptidase activity"/>
    <property type="evidence" value="ECO:0007669"/>
    <property type="project" value="UniProtKB-ARBA"/>
</dbReference>
<dbReference type="GO" id="GO:0006508">
    <property type="term" value="P:proteolysis"/>
    <property type="evidence" value="ECO:0007669"/>
    <property type="project" value="UniProtKB-KW"/>
</dbReference>
<evidence type="ECO:0000313" key="3">
    <source>
        <dbReference type="EMBL" id="ACO83882.1"/>
    </source>
</evidence>
<keyword evidence="1" id="KW-0472">Membrane</keyword>
<protein>
    <submittedName>
        <fullName evidence="3">Caax amino protease family protein</fullName>
    </submittedName>
</protein>